<dbReference type="Proteomes" id="UP001627154">
    <property type="component" value="Unassembled WGS sequence"/>
</dbReference>
<accession>A0ABD2WK48</accession>
<name>A0ABD2WK48_9HYME</name>
<dbReference type="AlphaFoldDB" id="A0ABD2WK48"/>
<protein>
    <recommendedName>
        <fullName evidence="3">Secreted protein</fullName>
    </recommendedName>
</protein>
<sequence>MKRLGALLCIICIQNRSNFLNYANAAPIYYYILHQPARARDTPLPLFNIFKINFKFSKRQRVRQQQQQQQQQQCIESGSI</sequence>
<keyword evidence="2" id="KW-1185">Reference proteome</keyword>
<evidence type="ECO:0000313" key="1">
    <source>
        <dbReference type="EMBL" id="KAL3393134.1"/>
    </source>
</evidence>
<organism evidence="1 2">
    <name type="scientific">Trichogramma kaykai</name>
    <dbReference type="NCBI Taxonomy" id="54128"/>
    <lineage>
        <taxon>Eukaryota</taxon>
        <taxon>Metazoa</taxon>
        <taxon>Ecdysozoa</taxon>
        <taxon>Arthropoda</taxon>
        <taxon>Hexapoda</taxon>
        <taxon>Insecta</taxon>
        <taxon>Pterygota</taxon>
        <taxon>Neoptera</taxon>
        <taxon>Endopterygota</taxon>
        <taxon>Hymenoptera</taxon>
        <taxon>Apocrita</taxon>
        <taxon>Proctotrupomorpha</taxon>
        <taxon>Chalcidoidea</taxon>
        <taxon>Trichogrammatidae</taxon>
        <taxon>Trichogramma</taxon>
    </lineage>
</organism>
<gene>
    <name evidence="1" type="ORF">TKK_012390</name>
</gene>
<evidence type="ECO:0008006" key="3">
    <source>
        <dbReference type="Google" id="ProtNLM"/>
    </source>
</evidence>
<proteinExistence type="predicted"/>
<reference evidence="1 2" key="1">
    <citation type="journal article" date="2024" name="bioRxiv">
        <title>A reference genome for Trichogramma kaykai: A tiny desert-dwelling parasitoid wasp with competing sex-ratio distorters.</title>
        <authorList>
            <person name="Culotta J."/>
            <person name="Lindsey A.R."/>
        </authorList>
    </citation>
    <scope>NUCLEOTIDE SEQUENCE [LARGE SCALE GENOMIC DNA]</scope>
    <source>
        <strain evidence="1 2">KSX58</strain>
    </source>
</reference>
<comment type="caution">
    <text evidence="1">The sequence shown here is derived from an EMBL/GenBank/DDBJ whole genome shotgun (WGS) entry which is preliminary data.</text>
</comment>
<dbReference type="EMBL" id="JBJJXI010000100">
    <property type="protein sequence ID" value="KAL3393134.1"/>
    <property type="molecule type" value="Genomic_DNA"/>
</dbReference>
<evidence type="ECO:0000313" key="2">
    <source>
        <dbReference type="Proteomes" id="UP001627154"/>
    </source>
</evidence>